<feature type="compositionally biased region" description="Basic residues" evidence="2">
    <location>
        <begin position="278"/>
        <end position="288"/>
    </location>
</feature>
<keyword evidence="1" id="KW-0175">Coiled coil</keyword>
<dbReference type="InterPro" id="IPR033192">
    <property type="entry name" value="ODAD3"/>
</dbReference>
<name>A0ABQ9ZW93_9CRUS</name>
<organism evidence="3 4">
    <name type="scientific">Daphnia magna</name>
    <dbReference type="NCBI Taxonomy" id="35525"/>
    <lineage>
        <taxon>Eukaryota</taxon>
        <taxon>Metazoa</taxon>
        <taxon>Ecdysozoa</taxon>
        <taxon>Arthropoda</taxon>
        <taxon>Crustacea</taxon>
        <taxon>Branchiopoda</taxon>
        <taxon>Diplostraca</taxon>
        <taxon>Cladocera</taxon>
        <taxon>Anomopoda</taxon>
        <taxon>Daphniidae</taxon>
        <taxon>Daphnia</taxon>
    </lineage>
</organism>
<comment type="caution">
    <text evidence="3">The sequence shown here is derived from an EMBL/GenBank/DDBJ whole genome shotgun (WGS) entry which is preliminary data.</text>
</comment>
<sequence length="288" mass="31546">MGYVNSSNPRAADVRSTIRIVESQKEKCDELRQQFHVLQERVQYLAQLKETLLVRLNQLLEAHCLSSSNSTRPTPRLLDELFADDGSLATPRYKTASINGEYQIAQEDEEQIDYNEALRSVASAIIKICSQIPVGPPVEEANYPAESAVITDHLNVLNLLESKLSALMELVKSLDAIKAEPSTVNGNPNPDLLYSQMGQLSLPSSPRPAEPKLTQPNDGCGTTAAAGAAATTVATDRAGRVSNPKLRVGNDSGSDEDQVPTRGFLKRQTRIIVDAKTKKQNQRPRKND</sequence>
<accession>A0ABQ9ZW93</accession>
<gene>
    <name evidence="3" type="ORF">OUZ56_032018</name>
</gene>
<evidence type="ECO:0000313" key="3">
    <source>
        <dbReference type="EMBL" id="KAK4017063.1"/>
    </source>
</evidence>
<evidence type="ECO:0000313" key="4">
    <source>
        <dbReference type="Proteomes" id="UP001234178"/>
    </source>
</evidence>
<feature type="coiled-coil region" evidence="1">
    <location>
        <begin position="14"/>
        <end position="41"/>
    </location>
</feature>
<dbReference type="PANTHER" id="PTHR46518">
    <property type="entry name" value="COILED-COIL DOMAIN-CONTAINING PROTEIN 151"/>
    <property type="match status" value="1"/>
</dbReference>
<evidence type="ECO:0000256" key="2">
    <source>
        <dbReference type="SAM" id="MobiDB-lite"/>
    </source>
</evidence>
<proteinExistence type="predicted"/>
<dbReference type="EMBL" id="JAOYFB010000005">
    <property type="protein sequence ID" value="KAK4017063.1"/>
    <property type="molecule type" value="Genomic_DNA"/>
</dbReference>
<dbReference type="Proteomes" id="UP001234178">
    <property type="component" value="Unassembled WGS sequence"/>
</dbReference>
<keyword evidence="4" id="KW-1185">Reference proteome</keyword>
<feature type="region of interest" description="Disordered" evidence="2">
    <location>
        <begin position="180"/>
        <end position="288"/>
    </location>
</feature>
<protein>
    <submittedName>
        <fullName evidence="3">Uncharacterized protein</fullName>
    </submittedName>
</protein>
<evidence type="ECO:0000256" key="1">
    <source>
        <dbReference type="SAM" id="Coils"/>
    </source>
</evidence>
<feature type="compositionally biased region" description="Low complexity" evidence="2">
    <location>
        <begin position="218"/>
        <end position="236"/>
    </location>
</feature>
<dbReference type="PANTHER" id="PTHR46518:SF1">
    <property type="entry name" value="OUTER DYNEIN ARM-DOCKING COMPLEX SUBUNIT 3"/>
    <property type="match status" value="1"/>
</dbReference>
<reference evidence="3 4" key="1">
    <citation type="journal article" date="2023" name="Nucleic Acids Res.">
        <title>The hologenome of Daphnia magna reveals possible DNA methylation and microbiome-mediated evolution of the host genome.</title>
        <authorList>
            <person name="Chaturvedi A."/>
            <person name="Li X."/>
            <person name="Dhandapani V."/>
            <person name="Marshall H."/>
            <person name="Kissane S."/>
            <person name="Cuenca-Cambronero M."/>
            <person name="Asole G."/>
            <person name="Calvet F."/>
            <person name="Ruiz-Romero M."/>
            <person name="Marangio P."/>
            <person name="Guigo R."/>
            <person name="Rago D."/>
            <person name="Mirbahai L."/>
            <person name="Eastwood N."/>
            <person name="Colbourne J.K."/>
            <person name="Zhou J."/>
            <person name="Mallon E."/>
            <person name="Orsini L."/>
        </authorList>
    </citation>
    <scope>NUCLEOTIDE SEQUENCE [LARGE SCALE GENOMIC DNA]</scope>
    <source>
        <strain evidence="3">LRV0_1</strain>
    </source>
</reference>